<dbReference type="OrthoDB" id="1577640at2759"/>
<organism evidence="3 4">
    <name type="scientific">Mollisia scopiformis</name>
    <name type="common">Conifer needle endophyte fungus</name>
    <name type="synonym">Phialocephala scopiformis</name>
    <dbReference type="NCBI Taxonomy" id="149040"/>
    <lineage>
        <taxon>Eukaryota</taxon>
        <taxon>Fungi</taxon>
        <taxon>Dikarya</taxon>
        <taxon>Ascomycota</taxon>
        <taxon>Pezizomycotina</taxon>
        <taxon>Leotiomycetes</taxon>
        <taxon>Helotiales</taxon>
        <taxon>Mollisiaceae</taxon>
        <taxon>Mollisia</taxon>
    </lineage>
</organism>
<keyword evidence="4" id="KW-1185">Reference proteome</keyword>
<dbReference type="RefSeq" id="XP_018071493.1">
    <property type="nucleotide sequence ID" value="XM_018213106.1"/>
</dbReference>
<dbReference type="Pfam" id="PF24883">
    <property type="entry name" value="NPHP3_N"/>
    <property type="match status" value="1"/>
</dbReference>
<dbReference type="AlphaFoldDB" id="A0A194XAD7"/>
<dbReference type="PANTHER" id="PTHR10039">
    <property type="entry name" value="AMELOGENIN"/>
    <property type="match status" value="1"/>
</dbReference>
<protein>
    <recommendedName>
        <fullName evidence="2">Nephrocystin 3-like N-terminal domain-containing protein</fullName>
    </recommendedName>
</protein>
<dbReference type="KEGG" id="psco:LY89DRAFT_669553"/>
<reference evidence="3 4" key="1">
    <citation type="submission" date="2015-10" db="EMBL/GenBank/DDBJ databases">
        <title>Full genome of DAOMC 229536 Phialocephala scopiformis, a fungal endophyte of spruce producing the potent anti-insectan compound rugulosin.</title>
        <authorList>
            <consortium name="DOE Joint Genome Institute"/>
            <person name="Walker A.K."/>
            <person name="Frasz S.L."/>
            <person name="Seifert K.A."/>
            <person name="Miller J.D."/>
            <person name="Mondo S.J."/>
            <person name="Labutti K."/>
            <person name="Lipzen A."/>
            <person name="Dockter R."/>
            <person name="Kennedy M."/>
            <person name="Grigoriev I.V."/>
            <person name="Spatafora J.W."/>
        </authorList>
    </citation>
    <scope>NUCLEOTIDE SEQUENCE [LARGE SCALE GENOMIC DNA]</scope>
    <source>
        <strain evidence="3 4">CBS 120377</strain>
    </source>
</reference>
<dbReference type="SUPFAM" id="SSF48403">
    <property type="entry name" value="Ankyrin repeat"/>
    <property type="match status" value="1"/>
</dbReference>
<gene>
    <name evidence="3" type="ORF">LY89DRAFT_669553</name>
</gene>
<evidence type="ECO:0000313" key="3">
    <source>
        <dbReference type="EMBL" id="KUJ17138.1"/>
    </source>
</evidence>
<dbReference type="GeneID" id="28822832"/>
<dbReference type="PANTHER" id="PTHR10039:SF16">
    <property type="entry name" value="GPI INOSITOL-DEACYLASE"/>
    <property type="match status" value="1"/>
</dbReference>
<dbReference type="Proteomes" id="UP000070700">
    <property type="component" value="Unassembled WGS sequence"/>
</dbReference>
<dbReference type="InterPro" id="IPR036770">
    <property type="entry name" value="Ankyrin_rpt-contain_sf"/>
</dbReference>
<dbReference type="Gene3D" id="3.40.50.300">
    <property type="entry name" value="P-loop containing nucleotide triphosphate hydrolases"/>
    <property type="match status" value="1"/>
</dbReference>
<keyword evidence="1" id="KW-0677">Repeat</keyword>
<dbReference type="InterPro" id="IPR027417">
    <property type="entry name" value="P-loop_NTPase"/>
</dbReference>
<sequence>MFSILRKRAAEELRSDILAWIAPTLTRKPIEDQHTVFEKRDPETGRWFLDGDLFRSWRNPNGPFLWMYGDVGCGKTILCCSSSIINELKRSQAGTGTCQSTNLVYFYFTFDDVQKQDLGVFLRSALEQLCPRDGILPQVEDLYQRCEPDPPSTFELQQTFLQTLRSVSKSNTQSSHAGDSKSHEESSCNGTRHTYIVLDGLDEVQYGPKRNAILKLLRMISALDLRQLHLLVSSRRETDIEVELLSIVRWQPLQVTQQNIEKDLNIFVTNQISESQKLRSQSELVKDEIKHKLVGGANGMFRWTALQMQELNKKHIHTTYDRILTNVEASLVHEAVSILKWLSCSGRPLFIEELTEACIIHPEEDPAIEIDMRLTPSDILEILPGLIAVDPPIDVSKKDFEARRHIFSLAHFSVKEYLFKRGTFVIGSQNIELNAVLAQKHIVGCCLSYISFCQLNNSYVQNEQSAREFHKVVPLRLYAYSRWALHAAPIPDEHSKEFVTKSIQLLCQPKICHEWMTLTTLANSLNEEIKPCVLGPPRSWHSKQNWPPSYLLCYSVVTGNTKIVESLLKMDVPISGPHAIGEPLRLAAEPNQTSLVDILLKAGASKDKALVTALQKGNEDIAWRILQSSEIVGSDELIAAAKCSSSILTKKLIEKAANVELIDINRAILAAILSSNFDTANALLGGMIARGQLSNIISQESSSSDGETVWQDILSSATTLDSRSLLRFLLQEVPLDVIERLNTQDLYLLSVVLGCSQSTRAFVSYPWFKIPPVARTLAKHWESLSISNPISTMVVGVHELCTGRDYPIASEPIQESTLETWNLLYRWRPEIVSSMLKKWGFKTIDQIRKGDPCFETDYPQKSSIQRHRVQPFSNLDDYNLDLTCQRMSHKYISDLLKSSSHAL</sequence>
<dbReference type="InParanoid" id="A0A194XAD7"/>
<evidence type="ECO:0000313" key="4">
    <source>
        <dbReference type="Proteomes" id="UP000070700"/>
    </source>
</evidence>
<dbReference type="Gene3D" id="1.25.40.20">
    <property type="entry name" value="Ankyrin repeat-containing domain"/>
    <property type="match status" value="1"/>
</dbReference>
<accession>A0A194XAD7</accession>
<proteinExistence type="predicted"/>
<evidence type="ECO:0000256" key="1">
    <source>
        <dbReference type="ARBA" id="ARBA00022737"/>
    </source>
</evidence>
<dbReference type="EMBL" id="KQ947415">
    <property type="protein sequence ID" value="KUJ17138.1"/>
    <property type="molecule type" value="Genomic_DNA"/>
</dbReference>
<dbReference type="InterPro" id="IPR056884">
    <property type="entry name" value="NPHP3-like_N"/>
</dbReference>
<feature type="domain" description="Nephrocystin 3-like N-terminal" evidence="2">
    <location>
        <begin position="44"/>
        <end position="235"/>
    </location>
</feature>
<name>A0A194XAD7_MOLSC</name>
<evidence type="ECO:0000259" key="2">
    <source>
        <dbReference type="Pfam" id="PF24883"/>
    </source>
</evidence>